<dbReference type="PROSITE" id="PS50853">
    <property type="entry name" value="FN3"/>
    <property type="match status" value="1"/>
</dbReference>
<evidence type="ECO:0000313" key="6">
    <source>
        <dbReference type="Proteomes" id="UP000547209"/>
    </source>
</evidence>
<dbReference type="InterPro" id="IPR049166">
    <property type="entry name" value="GH39_cat"/>
</dbReference>
<feature type="domain" description="Fibronectin type-III" evidence="4">
    <location>
        <begin position="587"/>
        <end position="677"/>
    </location>
</feature>
<keyword evidence="3" id="KW-0326">Glycosidase</keyword>
<gene>
    <name evidence="5" type="ORF">H7C19_20095</name>
</gene>
<dbReference type="SUPFAM" id="SSF51445">
    <property type="entry name" value="(Trans)glycosidases"/>
    <property type="match status" value="1"/>
</dbReference>
<evidence type="ECO:0000256" key="1">
    <source>
        <dbReference type="ARBA" id="ARBA00008875"/>
    </source>
</evidence>
<dbReference type="Gene3D" id="2.60.120.560">
    <property type="entry name" value="Exo-inulinase, domain 1"/>
    <property type="match status" value="1"/>
</dbReference>
<comment type="caution">
    <text evidence="5">The sequence shown here is derived from an EMBL/GenBank/DDBJ whole genome shotgun (WGS) entry which is preliminary data.</text>
</comment>
<proteinExistence type="inferred from homology"/>
<dbReference type="CDD" id="cd00063">
    <property type="entry name" value="FN3"/>
    <property type="match status" value="1"/>
</dbReference>
<keyword evidence="2" id="KW-0378">Hydrolase</keyword>
<dbReference type="InterPro" id="IPR013783">
    <property type="entry name" value="Ig-like_fold"/>
</dbReference>
<dbReference type="AlphaFoldDB" id="A0A7X0VGL8"/>
<comment type="similarity">
    <text evidence="1">Belongs to the glycosyl hydrolase 39 family.</text>
</comment>
<dbReference type="Proteomes" id="UP000547209">
    <property type="component" value="Unassembled WGS sequence"/>
</dbReference>
<dbReference type="SUPFAM" id="SSF51011">
    <property type="entry name" value="Glycosyl hydrolase domain"/>
    <property type="match status" value="1"/>
</dbReference>
<dbReference type="Gene3D" id="2.60.40.1500">
    <property type="entry name" value="Glycosyl hydrolase domain, family 39"/>
    <property type="match status" value="1"/>
</dbReference>
<accession>A0A7X0VGL8</accession>
<dbReference type="EMBL" id="JACJVP010000032">
    <property type="protein sequence ID" value="MBB6672986.1"/>
    <property type="molecule type" value="Genomic_DNA"/>
</dbReference>
<dbReference type="InterPro" id="IPR010496">
    <property type="entry name" value="AL/BT2_dom"/>
</dbReference>
<organism evidence="5 6">
    <name type="scientific">Cohnella nanjingensis</name>
    <dbReference type="NCBI Taxonomy" id="1387779"/>
    <lineage>
        <taxon>Bacteria</taxon>
        <taxon>Bacillati</taxon>
        <taxon>Bacillota</taxon>
        <taxon>Bacilli</taxon>
        <taxon>Bacillales</taxon>
        <taxon>Paenibacillaceae</taxon>
        <taxon>Cohnella</taxon>
    </lineage>
</organism>
<protein>
    <recommendedName>
        <fullName evidence="4">Fibronectin type-III domain-containing protein</fullName>
    </recommendedName>
</protein>
<evidence type="ECO:0000256" key="3">
    <source>
        <dbReference type="ARBA" id="ARBA00023295"/>
    </source>
</evidence>
<dbReference type="GO" id="GO:0016798">
    <property type="term" value="F:hydrolase activity, acting on glycosyl bonds"/>
    <property type="evidence" value="ECO:0007669"/>
    <property type="project" value="UniProtKB-KW"/>
</dbReference>
<dbReference type="SUPFAM" id="SSF49265">
    <property type="entry name" value="Fibronectin type III"/>
    <property type="match status" value="1"/>
</dbReference>
<dbReference type="Gene3D" id="2.60.40.10">
    <property type="entry name" value="Immunoglobulins"/>
    <property type="match status" value="1"/>
</dbReference>
<keyword evidence="6" id="KW-1185">Reference proteome</keyword>
<dbReference type="Pfam" id="PF06439">
    <property type="entry name" value="3keto-disac_hyd"/>
    <property type="match status" value="1"/>
</dbReference>
<sequence length="860" mass="93428">MAEQRLVRIISLSKVMLFALILFAASVWFARSVWANTTFTVDASTNAGTIRSTEGAMIAWDLSNFSNQNTVGLPDGWFKAVYPWANNIIMMTSTGGRSTNDMYHEIAGTPYYNFNPLLESVGNVLRAGKDAQGNFTIKPVIALAQIPYELALNPSAPSFNPFGVNNVSQPKDYTKYYNYIQALAQALVNKFGLTEVESWSWKLYTEPDNNLGWWAPYGTNTTSNRDEYFKLYDYTNAALQSVIPSNKLVVGPGNMLNETTWGSQIIAHAATGTNAYTGTTGTQMNTFTFSWYARHGAGYYDLTNSGSENLQTRINSFQSSLAQYPQLNVALTGSDETAMYDDENGNAYRAGDGGEVGASWYAGLYKRAQDNHLARVTPWFFWTTGSLTNPAGNKSAMYNAYLLTNMLGASGTANRLSVNTSGTVSNPGDEVQSVAAYDPTANTIRVLVYNHNPSRSTNVNEPVTVALNNVAASNGSNYVLRQWRVDSTHSNFYPTWLNEKASMGIPTNSGVATNDFDLYQSIPLWGWDFYLSRIPYYNTLSNLQKMQTDQTVALAGSSLSAAVTLPGHSVALLEFVGVNPSNAPATSPKAPTGLAAATTSSQVDLSWNAVSGASSYTVKRSLTAGGPYSAMGSGIAGTSYTINDTSGTQYYYVVSAVSGTTESAVSNEVGPVSVVLFQDTTFLNTAANWSVDQGTWSVSNGLYQETVADSNMNRTTIKNISNFQDFSASVDIRIDSQPFGSNNWAGFLLRKTNMNDSVTDSGYLVAIQPNGTVGINRGTTNLATVSTLANPTTGFVRMKVVARGPVFDLYANGRKVATVQDSTFTLWGVTEYEKRNSPLQSVTHRYLPLQNPIESKDVRV</sequence>
<dbReference type="Pfam" id="PF01229">
    <property type="entry name" value="Glyco_hydro_39"/>
    <property type="match status" value="1"/>
</dbReference>
<evidence type="ECO:0000256" key="2">
    <source>
        <dbReference type="ARBA" id="ARBA00022801"/>
    </source>
</evidence>
<evidence type="ECO:0000313" key="5">
    <source>
        <dbReference type="EMBL" id="MBB6672986.1"/>
    </source>
</evidence>
<reference evidence="5 6" key="1">
    <citation type="submission" date="2020-08" db="EMBL/GenBank/DDBJ databases">
        <title>Cohnella phylogeny.</title>
        <authorList>
            <person name="Dunlap C."/>
        </authorList>
    </citation>
    <scope>NUCLEOTIDE SEQUENCE [LARGE SCALE GENOMIC DNA]</scope>
    <source>
        <strain evidence="5 6">DSM 28246</strain>
    </source>
</reference>
<dbReference type="InterPro" id="IPR003961">
    <property type="entry name" value="FN3_dom"/>
</dbReference>
<dbReference type="InterPro" id="IPR036116">
    <property type="entry name" value="FN3_sf"/>
</dbReference>
<dbReference type="Gene3D" id="3.20.20.80">
    <property type="entry name" value="Glycosidases"/>
    <property type="match status" value="1"/>
</dbReference>
<evidence type="ECO:0000259" key="4">
    <source>
        <dbReference type="PROSITE" id="PS50853"/>
    </source>
</evidence>
<name>A0A7X0VGL8_9BACL</name>
<dbReference type="InterPro" id="IPR017853">
    <property type="entry name" value="GH"/>
</dbReference>